<accession>F0WA47</accession>
<reference evidence="3" key="1">
    <citation type="journal article" date="2011" name="PLoS Biol.">
        <title>Gene gain and loss during evolution of obligate parasitism in the white rust pathogen of Arabidopsis thaliana.</title>
        <authorList>
            <person name="Kemen E."/>
            <person name="Gardiner A."/>
            <person name="Schultz-Larsen T."/>
            <person name="Kemen A.C."/>
            <person name="Balmuth A.L."/>
            <person name="Robert-Seilaniantz A."/>
            <person name="Bailey K."/>
            <person name="Holub E."/>
            <person name="Studholme D.J."/>
            <person name="Maclean D."/>
            <person name="Jones J.D."/>
        </authorList>
    </citation>
    <scope>NUCLEOTIDE SEQUENCE</scope>
</reference>
<gene>
    <name evidence="3" type="primary">AlNc14C43G3591</name>
    <name evidence="3" type="ORF">ALNC14_041600</name>
</gene>
<evidence type="ECO:0000259" key="2">
    <source>
        <dbReference type="PROSITE" id="PS51782"/>
    </source>
</evidence>
<dbReference type="PROSITE" id="PS51782">
    <property type="entry name" value="LYSM"/>
    <property type="match status" value="3"/>
</dbReference>
<dbReference type="SUPFAM" id="SSF54106">
    <property type="entry name" value="LysM domain"/>
    <property type="match status" value="2"/>
</dbReference>
<organism evidence="3">
    <name type="scientific">Albugo laibachii Nc14</name>
    <dbReference type="NCBI Taxonomy" id="890382"/>
    <lineage>
        <taxon>Eukaryota</taxon>
        <taxon>Sar</taxon>
        <taxon>Stramenopiles</taxon>
        <taxon>Oomycota</taxon>
        <taxon>Peronosporomycetes</taxon>
        <taxon>Albuginales</taxon>
        <taxon>Albuginaceae</taxon>
        <taxon>Albugo</taxon>
    </lineage>
</organism>
<reference evidence="3" key="2">
    <citation type="submission" date="2011-02" db="EMBL/GenBank/DDBJ databases">
        <authorList>
            <person name="MacLean D."/>
        </authorList>
    </citation>
    <scope>NUCLEOTIDE SEQUENCE</scope>
</reference>
<dbReference type="CDD" id="cd00118">
    <property type="entry name" value="LysM"/>
    <property type="match status" value="2"/>
</dbReference>
<dbReference type="InterPro" id="IPR036779">
    <property type="entry name" value="LysM_dom_sf"/>
</dbReference>
<dbReference type="PANTHER" id="PTHR33734:SF22">
    <property type="entry name" value="MEMBRANE-BOUND LYTIC MUREIN TRANSGLYCOSYLASE D"/>
    <property type="match status" value="1"/>
</dbReference>
<protein>
    <submittedName>
        <fullName evidence="3">Uncharacterized protein AlNc14C43G3591</fullName>
    </submittedName>
</protein>
<evidence type="ECO:0000256" key="1">
    <source>
        <dbReference type="SAM" id="MobiDB-lite"/>
    </source>
</evidence>
<dbReference type="Gene3D" id="3.10.350.10">
    <property type="entry name" value="LysM domain"/>
    <property type="match status" value="3"/>
</dbReference>
<sequence length="289" mass="32708">MYGTCESDTKSLSLCSASASSLTRVRDRYTLQCAYDSIPPNSSSKKTAEPTLKSPENLQLSPPSDCIDKGWGQMHLVRHGDTLESIAALYHTTTHLIRKANRQHFPLGERGNVCPGLLLHIFKIDTKDQNASQIDQKQIHPIDRPPHSGTVPLHALKGHSIQKYNSHEIKCGDTLESICADYKLTMIQLMEMNRGRFIKGQLLRLQEGQSVIVPDAEATERAYRYRHIGEVVLKKQIHVVEKGETAEDIARQYHMTIDQLRAFNRSYFPKGFRGNIFPGYNLVVNRQNN</sequence>
<dbReference type="PANTHER" id="PTHR33734">
    <property type="entry name" value="LYSM DOMAIN-CONTAINING GPI-ANCHORED PROTEIN 2"/>
    <property type="match status" value="1"/>
</dbReference>
<dbReference type="EMBL" id="FR824088">
    <property type="protein sequence ID" value="CCA18017.1"/>
    <property type="molecule type" value="Genomic_DNA"/>
</dbReference>
<feature type="region of interest" description="Disordered" evidence="1">
    <location>
        <begin position="40"/>
        <end position="64"/>
    </location>
</feature>
<proteinExistence type="predicted"/>
<dbReference type="AlphaFoldDB" id="F0WA47"/>
<evidence type="ECO:0000313" key="3">
    <source>
        <dbReference type="EMBL" id="CCA18017.1"/>
    </source>
</evidence>
<dbReference type="InterPro" id="IPR018392">
    <property type="entry name" value="LysM"/>
</dbReference>
<feature type="domain" description="LysM" evidence="2">
    <location>
        <begin position="165"/>
        <end position="213"/>
    </location>
</feature>
<feature type="domain" description="LysM" evidence="2">
    <location>
        <begin position="73"/>
        <end position="121"/>
    </location>
</feature>
<dbReference type="HOGENOM" id="CLU_964481_0_0_1"/>
<name>F0WA47_9STRA</name>
<dbReference type="SMART" id="SM00257">
    <property type="entry name" value="LysM"/>
    <property type="match status" value="3"/>
</dbReference>
<feature type="domain" description="LysM" evidence="2">
    <location>
        <begin position="236"/>
        <end position="284"/>
    </location>
</feature>
<dbReference type="Pfam" id="PF01476">
    <property type="entry name" value="LysM"/>
    <property type="match status" value="3"/>
</dbReference>